<accession>Q2SFS0</accession>
<protein>
    <submittedName>
        <fullName evidence="1">Uncharacterized protein</fullName>
    </submittedName>
</protein>
<proteinExistence type="predicted"/>
<dbReference type="STRING" id="349521.HCH_03772"/>
<dbReference type="EMBL" id="CP000155">
    <property type="protein sequence ID" value="ABC30504.1"/>
    <property type="molecule type" value="Genomic_DNA"/>
</dbReference>
<keyword evidence="2" id="KW-1185">Reference proteome</keyword>
<evidence type="ECO:0000313" key="2">
    <source>
        <dbReference type="Proteomes" id="UP000000238"/>
    </source>
</evidence>
<dbReference type="AlphaFoldDB" id="Q2SFS0"/>
<organism evidence="1 2">
    <name type="scientific">Hahella chejuensis (strain KCTC 2396)</name>
    <dbReference type="NCBI Taxonomy" id="349521"/>
    <lineage>
        <taxon>Bacteria</taxon>
        <taxon>Pseudomonadati</taxon>
        <taxon>Pseudomonadota</taxon>
        <taxon>Gammaproteobacteria</taxon>
        <taxon>Oceanospirillales</taxon>
        <taxon>Hahellaceae</taxon>
        <taxon>Hahella</taxon>
    </lineage>
</organism>
<sequence length="148" mass="17777">MKNIVKKMIVKIRDSRLSYLPPYIYDFDEDEKGCEEYVKYYSENIDLCLFVTDAYISALEECLKNFSELALSDILEKRSEYIKFFPFSEDKIENYRNKGMDQELIDACEVDLRDFYTNKLDRDEVYVVENYRKHLLKLREHLKGMSAD</sequence>
<evidence type="ECO:0000313" key="1">
    <source>
        <dbReference type="EMBL" id="ABC30504.1"/>
    </source>
</evidence>
<name>Q2SFS0_HAHCH</name>
<dbReference type="HOGENOM" id="CLU_1756265_0_0_6"/>
<dbReference type="Proteomes" id="UP000000238">
    <property type="component" value="Chromosome"/>
</dbReference>
<reference evidence="1 2" key="1">
    <citation type="journal article" date="2005" name="Nucleic Acids Res.">
        <title>Genomic blueprint of Hahella chejuensis, a marine microbe producing an algicidal agent.</title>
        <authorList>
            <person name="Jeong H."/>
            <person name="Yim J.H."/>
            <person name="Lee C."/>
            <person name="Choi S.-H."/>
            <person name="Park Y.K."/>
            <person name="Yoon S.H."/>
            <person name="Hur C.-G."/>
            <person name="Kang H.-Y."/>
            <person name="Kim D."/>
            <person name="Lee H.H."/>
            <person name="Park K.H."/>
            <person name="Park S.-H."/>
            <person name="Park H.-S."/>
            <person name="Lee H.K."/>
            <person name="Oh T.K."/>
            <person name="Kim J.F."/>
        </authorList>
    </citation>
    <scope>NUCLEOTIDE SEQUENCE [LARGE SCALE GENOMIC DNA]</scope>
    <source>
        <strain evidence="1 2">KCTC 2396</strain>
    </source>
</reference>
<gene>
    <name evidence="1" type="ordered locus">HCH_03772</name>
</gene>
<dbReference type="KEGG" id="hch:HCH_03772"/>